<evidence type="ECO:0000256" key="2">
    <source>
        <dbReference type="ARBA" id="ARBA00023125"/>
    </source>
</evidence>
<dbReference type="GO" id="GO:0003677">
    <property type="term" value="F:DNA binding"/>
    <property type="evidence" value="ECO:0007669"/>
    <property type="project" value="UniProtKB-KW"/>
</dbReference>
<dbReference type="Proteomes" id="UP000217103">
    <property type="component" value="Unassembled WGS sequence"/>
</dbReference>
<gene>
    <name evidence="5" type="ORF">SAMN04489764_0531</name>
</gene>
<dbReference type="SUPFAM" id="SSF48008">
    <property type="entry name" value="GntR ligand-binding domain-like"/>
    <property type="match status" value="1"/>
</dbReference>
<dbReference type="Gene3D" id="1.10.10.10">
    <property type="entry name" value="Winged helix-like DNA-binding domain superfamily/Winged helix DNA-binding domain"/>
    <property type="match status" value="1"/>
</dbReference>
<dbReference type="EMBL" id="FNKK01000002">
    <property type="protein sequence ID" value="SDQ40022.1"/>
    <property type="molecule type" value="Genomic_DNA"/>
</dbReference>
<keyword evidence="6" id="KW-1185">Reference proteome</keyword>
<feature type="domain" description="HTH gntR-type" evidence="4">
    <location>
        <begin position="1"/>
        <end position="69"/>
    </location>
</feature>
<dbReference type="InterPro" id="IPR036388">
    <property type="entry name" value="WH-like_DNA-bd_sf"/>
</dbReference>
<evidence type="ECO:0000256" key="1">
    <source>
        <dbReference type="ARBA" id="ARBA00023015"/>
    </source>
</evidence>
<dbReference type="STRING" id="35622.SAMN04489764_0531"/>
<dbReference type="OrthoDB" id="7989071at2"/>
<dbReference type="Pfam" id="PF00392">
    <property type="entry name" value="GntR"/>
    <property type="match status" value="1"/>
</dbReference>
<dbReference type="SMART" id="SM00345">
    <property type="entry name" value="HTH_GNTR"/>
    <property type="match status" value="1"/>
</dbReference>
<evidence type="ECO:0000259" key="4">
    <source>
        <dbReference type="PROSITE" id="PS50949"/>
    </source>
</evidence>
<evidence type="ECO:0000256" key="3">
    <source>
        <dbReference type="ARBA" id="ARBA00023163"/>
    </source>
</evidence>
<reference evidence="5 6" key="1">
    <citation type="submission" date="2016-10" db="EMBL/GenBank/DDBJ databases">
        <authorList>
            <person name="de Groot N.N."/>
        </authorList>
    </citation>
    <scope>NUCLEOTIDE SEQUENCE [LARGE SCALE GENOMIC DNA]</scope>
    <source>
        <strain evidence="5 6">DSM 43794</strain>
    </source>
</reference>
<dbReference type="PANTHER" id="PTHR43537:SF5">
    <property type="entry name" value="UXU OPERON TRANSCRIPTIONAL REGULATOR"/>
    <property type="match status" value="1"/>
</dbReference>
<protein>
    <submittedName>
        <fullName evidence="5">DNA-binding transcriptional regulator, FadR family</fullName>
    </submittedName>
</protein>
<dbReference type="RefSeq" id="WP_093257461.1">
    <property type="nucleotide sequence ID" value="NZ_FNKK01000002.1"/>
</dbReference>
<dbReference type="AlphaFoldDB" id="A0A1H1AK57"/>
<evidence type="ECO:0000313" key="6">
    <source>
        <dbReference type="Proteomes" id="UP000217103"/>
    </source>
</evidence>
<proteinExistence type="predicted"/>
<dbReference type="InterPro" id="IPR000524">
    <property type="entry name" value="Tscrpt_reg_HTH_GntR"/>
</dbReference>
<keyword evidence="3" id="KW-0804">Transcription</keyword>
<dbReference type="PANTHER" id="PTHR43537">
    <property type="entry name" value="TRANSCRIPTIONAL REGULATOR, GNTR FAMILY"/>
    <property type="match status" value="1"/>
</dbReference>
<dbReference type="GO" id="GO:0003700">
    <property type="term" value="F:DNA-binding transcription factor activity"/>
    <property type="evidence" value="ECO:0007669"/>
    <property type="project" value="InterPro"/>
</dbReference>
<evidence type="ECO:0000313" key="5">
    <source>
        <dbReference type="EMBL" id="SDQ40022.1"/>
    </source>
</evidence>
<sequence>MAVTDIAIEKIKRMILSGELKPGDRLPKESDFAARLGLSRNSLREAVRALALVHVLDVRQGDGTYVTSLEPDLLKEAVSFVADFHRDDTLLQFLHVRRILEPEATALAATHMSEADIKELREILTSLSERPTVDELITNDLRFHRRIAAGSGNAVLCSLIEGLAGPTTRARTWRDLIREGAVARTREQHTAIYEAIASRRPDVARSWATVHIASVEDFLRRSLS</sequence>
<name>A0A1H1AK57_9ACTN</name>
<dbReference type="InterPro" id="IPR036390">
    <property type="entry name" value="WH_DNA-bd_sf"/>
</dbReference>
<dbReference type="Gene3D" id="1.20.120.530">
    <property type="entry name" value="GntR ligand-binding domain-like"/>
    <property type="match status" value="1"/>
</dbReference>
<keyword evidence="2 5" id="KW-0238">DNA-binding</keyword>
<dbReference type="SMART" id="SM00895">
    <property type="entry name" value="FCD"/>
    <property type="match status" value="1"/>
</dbReference>
<dbReference type="SUPFAM" id="SSF46785">
    <property type="entry name" value="Winged helix' DNA-binding domain"/>
    <property type="match status" value="1"/>
</dbReference>
<dbReference type="Pfam" id="PF07729">
    <property type="entry name" value="FCD"/>
    <property type="match status" value="1"/>
</dbReference>
<dbReference type="PROSITE" id="PS50949">
    <property type="entry name" value="HTH_GNTR"/>
    <property type="match status" value="1"/>
</dbReference>
<keyword evidence="1" id="KW-0805">Transcription regulation</keyword>
<dbReference type="InterPro" id="IPR008920">
    <property type="entry name" value="TF_FadR/GntR_C"/>
</dbReference>
<dbReference type="CDD" id="cd07377">
    <property type="entry name" value="WHTH_GntR"/>
    <property type="match status" value="1"/>
</dbReference>
<organism evidence="5 6">
    <name type="scientific">Thermostaphylospora chromogena</name>
    <dbReference type="NCBI Taxonomy" id="35622"/>
    <lineage>
        <taxon>Bacteria</taxon>
        <taxon>Bacillati</taxon>
        <taxon>Actinomycetota</taxon>
        <taxon>Actinomycetes</taxon>
        <taxon>Streptosporangiales</taxon>
        <taxon>Thermomonosporaceae</taxon>
        <taxon>Thermostaphylospora</taxon>
    </lineage>
</organism>
<dbReference type="InterPro" id="IPR011711">
    <property type="entry name" value="GntR_C"/>
</dbReference>
<accession>A0A1H1AK57</accession>